<feature type="compositionally biased region" description="Basic and acidic residues" evidence="1">
    <location>
        <begin position="53"/>
        <end position="63"/>
    </location>
</feature>
<dbReference type="Proteomes" id="UP000030832">
    <property type="component" value="Unassembled WGS sequence"/>
</dbReference>
<dbReference type="PANTHER" id="PTHR32432">
    <property type="entry name" value="CELL DIVISION PROTEIN FTSA-RELATED"/>
    <property type="match status" value="1"/>
</dbReference>
<dbReference type="RefSeq" id="WP_034632263.1">
    <property type="nucleotide sequence ID" value="NZ_JRJU01000034.1"/>
</dbReference>
<dbReference type="Gene3D" id="3.30.420.40">
    <property type="match status" value="1"/>
</dbReference>
<feature type="region of interest" description="Disordered" evidence="1">
    <location>
        <begin position="26"/>
        <end position="75"/>
    </location>
</feature>
<feature type="compositionally biased region" description="Basic and acidic residues" evidence="1">
    <location>
        <begin position="35"/>
        <end position="45"/>
    </location>
</feature>
<dbReference type="InterPro" id="IPR009377">
    <property type="entry name" value="EutA"/>
</dbReference>
<evidence type="ECO:0000313" key="3">
    <source>
        <dbReference type="Proteomes" id="UP000030832"/>
    </source>
</evidence>
<dbReference type="InterPro" id="IPR043129">
    <property type="entry name" value="ATPase_NBD"/>
</dbReference>
<accession>A0A0B0I808</accession>
<dbReference type="STRING" id="333138.LQ50_20170"/>
<dbReference type="InterPro" id="IPR050696">
    <property type="entry name" value="FtsA/MreB"/>
</dbReference>
<organism evidence="2 3">
    <name type="scientific">Halalkalibacter okhensis</name>
    <dbReference type="NCBI Taxonomy" id="333138"/>
    <lineage>
        <taxon>Bacteria</taxon>
        <taxon>Bacillati</taxon>
        <taxon>Bacillota</taxon>
        <taxon>Bacilli</taxon>
        <taxon>Bacillales</taxon>
        <taxon>Bacillaceae</taxon>
        <taxon>Halalkalibacter</taxon>
    </lineage>
</organism>
<evidence type="ECO:0000313" key="2">
    <source>
        <dbReference type="EMBL" id="KHF38633.1"/>
    </source>
</evidence>
<evidence type="ECO:0000256" key="1">
    <source>
        <dbReference type="SAM" id="MobiDB-lite"/>
    </source>
</evidence>
<dbReference type="Pfam" id="PF06277">
    <property type="entry name" value="EutA"/>
    <property type="match status" value="1"/>
</dbReference>
<dbReference type="EMBL" id="JRJU01000034">
    <property type="protein sequence ID" value="KHF38633.1"/>
    <property type="molecule type" value="Genomic_DNA"/>
</dbReference>
<dbReference type="eggNOG" id="COG4819">
    <property type="taxonomic scope" value="Bacteria"/>
</dbReference>
<dbReference type="SUPFAM" id="SSF53067">
    <property type="entry name" value="Actin-like ATPase domain"/>
    <property type="match status" value="1"/>
</dbReference>
<sequence>MGKEGNSQRVIQVKEKDFQKINYYDGHHHHHHHHDDHDHDGDHDHHNHHSHAHDHAHNHEHNHEHHHHHHDDEFEGVELNPRKNGLWLVDNIELTSVGIDVGSSGTQVIFSDLLLRRIGEDLSSRYVVTSRESFYRSPVRLTPYIDDKRIDENKISEYIEDAYKESGIEPNDIDTGAVILTGEAMRRENSRAIADVLSDKGGGFVCATAGHNMEALLAAFGSGAAKQSYNDKSRLLNIDIGGGTTKLAIVENGKVLETGAIYIGGRLVVIDDNQKVSRLDPGGAEIAKRVGLNLKVGDSVTEKELQKMTNWMAGAIVKVVSGEQLPKELETLYLTLKLSQLRNIDGVIFSGGVGEYIYNNETRDFGDLGRRLGQEIRAIFNQNKFPYPVYTAKECIRATVIGASEHSVQVSGNTIFVTDMDLLPKRNLQVLRPDYFIGEIINPQKLAKSIKDHFKRFDIEEGEKEVVLAFSWNGNPEYQRVRQLAEGIKLGLSETIKTEKPIYIVLDGDIANTLGYILKEELEFIESDVIVVDGITLKDFEFIDIGKVLYPSGTIPVTIKSLIFEM</sequence>
<protein>
    <submittedName>
        <fullName evidence="2">Recombinase</fullName>
    </submittedName>
</protein>
<comment type="caution">
    <text evidence="2">The sequence shown here is derived from an EMBL/GenBank/DDBJ whole genome shotgun (WGS) entry which is preliminary data.</text>
</comment>
<keyword evidence="3" id="KW-1185">Reference proteome</keyword>
<dbReference type="PANTHER" id="PTHR32432:SF13">
    <property type="entry name" value="ETHANOLAMINE AMMONIA-LYASE REACTIVASE EUTA"/>
    <property type="match status" value="1"/>
</dbReference>
<dbReference type="AlphaFoldDB" id="A0A0B0I808"/>
<dbReference type="OrthoDB" id="1542at2"/>
<name>A0A0B0I808_9BACI</name>
<proteinExistence type="predicted"/>
<reference evidence="2 3" key="1">
    <citation type="submission" date="2014-09" db="EMBL/GenBank/DDBJ databases">
        <title>Genome sequencing and annotation of Bacillus Okhensis strain Kh10-101T.</title>
        <authorList>
            <person name="Prakash J.S."/>
        </authorList>
    </citation>
    <scope>NUCLEOTIDE SEQUENCE [LARGE SCALE GENOMIC DNA]</scope>
    <source>
        <strain evidence="3">Kh10-101T</strain>
    </source>
</reference>
<gene>
    <name evidence="2" type="ORF">LQ50_20170</name>
</gene>